<name>A0ABU5QHG2_9BACT</name>
<evidence type="ECO:0000313" key="2">
    <source>
        <dbReference type="EMBL" id="MEA5256385.1"/>
    </source>
</evidence>
<dbReference type="RefSeq" id="WP_323246187.1">
    <property type="nucleotide sequence ID" value="NZ_JAYFUL010000001.1"/>
</dbReference>
<reference evidence="2 3" key="1">
    <citation type="submission" date="2023-12" db="EMBL/GenBank/DDBJ databases">
        <title>Novel species of the genus Arcicella isolated from rivers.</title>
        <authorList>
            <person name="Lu H."/>
        </authorList>
    </citation>
    <scope>NUCLEOTIDE SEQUENCE [LARGE SCALE GENOMIC DNA]</scope>
    <source>
        <strain evidence="2 3">LMG 21963</strain>
    </source>
</reference>
<evidence type="ECO:0000256" key="1">
    <source>
        <dbReference type="SAM" id="Phobius"/>
    </source>
</evidence>
<gene>
    <name evidence="2" type="ORF">VB264_01235</name>
</gene>
<evidence type="ECO:0000313" key="3">
    <source>
        <dbReference type="Proteomes" id="UP001304671"/>
    </source>
</evidence>
<dbReference type="EMBL" id="JAYFUL010000001">
    <property type="protein sequence ID" value="MEA5256385.1"/>
    <property type="molecule type" value="Genomic_DNA"/>
</dbReference>
<feature type="transmembrane region" description="Helical" evidence="1">
    <location>
        <begin position="56"/>
        <end position="74"/>
    </location>
</feature>
<organism evidence="2 3">
    <name type="scientific">Arcicella aquatica</name>
    <dbReference type="NCBI Taxonomy" id="217141"/>
    <lineage>
        <taxon>Bacteria</taxon>
        <taxon>Pseudomonadati</taxon>
        <taxon>Bacteroidota</taxon>
        <taxon>Cytophagia</taxon>
        <taxon>Cytophagales</taxon>
        <taxon>Flectobacillaceae</taxon>
        <taxon>Arcicella</taxon>
    </lineage>
</organism>
<comment type="caution">
    <text evidence="2">The sequence shown here is derived from an EMBL/GenBank/DDBJ whole genome shotgun (WGS) entry which is preliminary data.</text>
</comment>
<keyword evidence="1" id="KW-1133">Transmembrane helix</keyword>
<keyword evidence="1" id="KW-0472">Membrane</keyword>
<keyword evidence="1" id="KW-0812">Transmembrane</keyword>
<sequence>MTEEELNARFNVVEKLTNLFKFERMLHLVVTSTSLIILFASIILTIQKEKAGSTELTLMFGSSGLITYAAGRLLRMWDQALKVIVGGKIDEKI</sequence>
<keyword evidence="3" id="KW-1185">Reference proteome</keyword>
<protein>
    <submittedName>
        <fullName evidence="2">Uncharacterized protein</fullName>
    </submittedName>
</protein>
<accession>A0ABU5QHG2</accession>
<dbReference type="Proteomes" id="UP001304671">
    <property type="component" value="Unassembled WGS sequence"/>
</dbReference>
<proteinExistence type="predicted"/>
<feature type="transmembrane region" description="Helical" evidence="1">
    <location>
        <begin position="25"/>
        <end position="44"/>
    </location>
</feature>